<sequence>MRYKKVGMLALASIMTFIGMGSSSSVSAQGPALKVESFAGSGNFGEEGGEALSSSFRSPKSILVLEDGELLISDSKNHLIRLIEDGQVSNYAGNTLIQDEAGLPAGTWFDGGIEEAVFNQPNGLALDHEGNIYIADTQNHSIRRISPSGEVTTMAGKGVMGNRDGQGEEAQLNAPSDVAVALDGTVYVADTLNHAIRKITKDGYVTTLNTPSDRLVEVTPGQTSSAGDFQDGSLSKAKFNEPTGLAIDPKGNLYVADTGNQRIRYIDFEKNTVTTVAGSNSLAYGEKELYVEGGYKDGAAKQAQFHFPKGMVMTKEGGLLIADSLNHTVRYLFEGQVTTLAGSAGVHGDIDGGNEKALLHMPSDVAVSKDGKTIWVADTYNNKIRKISYLPTVEWYGVGGGYYVAKSSSIKYETPSKSKLAEVKSGKKVNWGKTQLKSGQIGRITVLSSTPLYKLSKDGKEFIVQTRTLNAGEEFRVYNFR</sequence>
<organism evidence="5 6">
    <name type="scientific">Cytobacillus spartinae</name>
    <dbReference type="NCBI Taxonomy" id="3299023"/>
    <lineage>
        <taxon>Bacteria</taxon>
        <taxon>Bacillati</taxon>
        <taxon>Bacillota</taxon>
        <taxon>Bacilli</taxon>
        <taxon>Bacillales</taxon>
        <taxon>Bacillaceae</taxon>
        <taxon>Cytobacillus</taxon>
    </lineage>
</organism>
<gene>
    <name evidence="5" type="ORF">ACFYKX_14090</name>
</gene>
<dbReference type="PANTHER" id="PTHR13833:SF71">
    <property type="entry name" value="NHL DOMAIN-CONTAINING PROTEIN"/>
    <property type="match status" value="1"/>
</dbReference>
<dbReference type="Proteomes" id="UP001601059">
    <property type="component" value="Unassembled WGS sequence"/>
</dbReference>
<name>A0ABW6KC08_9BACI</name>
<feature type="signal peptide" evidence="3">
    <location>
        <begin position="1"/>
        <end position="28"/>
    </location>
</feature>
<dbReference type="InterPro" id="IPR011042">
    <property type="entry name" value="6-blade_b-propeller_TolB-like"/>
</dbReference>
<comment type="caution">
    <text evidence="5">The sequence shown here is derived from an EMBL/GenBank/DDBJ whole genome shotgun (WGS) entry which is preliminary data.</text>
</comment>
<feature type="domain" description="Teneurin NHL" evidence="4">
    <location>
        <begin position="77"/>
        <end position="199"/>
    </location>
</feature>
<reference evidence="5 6" key="1">
    <citation type="submission" date="2024-08" db="EMBL/GenBank/DDBJ databases">
        <title>Two novel Cytobacillus novel species.</title>
        <authorList>
            <person name="Liu G."/>
        </authorList>
    </citation>
    <scope>NUCLEOTIDE SEQUENCE [LARGE SCALE GENOMIC DNA]</scope>
    <source>
        <strain evidence="5 6">FJAT-54145</strain>
    </source>
</reference>
<evidence type="ECO:0000313" key="6">
    <source>
        <dbReference type="Proteomes" id="UP001601059"/>
    </source>
</evidence>
<dbReference type="PROSITE" id="PS51125">
    <property type="entry name" value="NHL"/>
    <property type="match status" value="2"/>
</dbReference>
<dbReference type="InterPro" id="IPR001258">
    <property type="entry name" value="NHL_repeat"/>
</dbReference>
<proteinExistence type="predicted"/>
<dbReference type="RefSeq" id="WP_389361700.1">
    <property type="nucleotide sequence ID" value="NZ_JBIACK010000006.1"/>
</dbReference>
<keyword evidence="3" id="KW-0732">Signal</keyword>
<feature type="chain" id="PRO_5047423938" evidence="3">
    <location>
        <begin position="29"/>
        <end position="481"/>
    </location>
</feature>
<dbReference type="SUPFAM" id="SSF101898">
    <property type="entry name" value="NHL repeat"/>
    <property type="match status" value="1"/>
</dbReference>
<dbReference type="Gene3D" id="2.120.10.30">
    <property type="entry name" value="TolB, C-terminal domain"/>
    <property type="match status" value="4"/>
</dbReference>
<evidence type="ECO:0000259" key="4">
    <source>
        <dbReference type="Pfam" id="PF25021"/>
    </source>
</evidence>
<keyword evidence="1" id="KW-0677">Repeat</keyword>
<protein>
    <submittedName>
        <fullName evidence="5">Copper amine oxidase</fullName>
    </submittedName>
</protein>
<dbReference type="Pfam" id="PF01436">
    <property type="entry name" value="NHL"/>
    <property type="match status" value="2"/>
</dbReference>
<feature type="repeat" description="NHL" evidence="2">
    <location>
        <begin position="171"/>
        <end position="202"/>
    </location>
</feature>
<evidence type="ECO:0000256" key="3">
    <source>
        <dbReference type="SAM" id="SignalP"/>
    </source>
</evidence>
<dbReference type="EMBL" id="JBIACK010000006">
    <property type="protein sequence ID" value="MFE8701731.1"/>
    <property type="molecule type" value="Genomic_DNA"/>
</dbReference>
<evidence type="ECO:0000256" key="1">
    <source>
        <dbReference type="ARBA" id="ARBA00022737"/>
    </source>
</evidence>
<accession>A0ABW6KC08</accession>
<evidence type="ECO:0000256" key="2">
    <source>
        <dbReference type="PROSITE-ProRule" id="PRU00504"/>
    </source>
</evidence>
<keyword evidence="6" id="KW-1185">Reference proteome</keyword>
<dbReference type="Pfam" id="PF25021">
    <property type="entry name" value="TEN_NHL"/>
    <property type="match status" value="1"/>
</dbReference>
<evidence type="ECO:0000313" key="5">
    <source>
        <dbReference type="EMBL" id="MFE8701731.1"/>
    </source>
</evidence>
<dbReference type="PANTHER" id="PTHR13833">
    <property type="match status" value="1"/>
</dbReference>
<dbReference type="InterPro" id="IPR056822">
    <property type="entry name" value="TEN_NHL"/>
</dbReference>
<feature type="repeat" description="NHL" evidence="2">
    <location>
        <begin position="232"/>
        <end position="269"/>
    </location>
</feature>